<gene>
    <name evidence="2" type="ORF">NOO_LOCUS11873</name>
</gene>
<evidence type="ECO:0000313" key="2">
    <source>
        <dbReference type="EMBL" id="VDM97340.1"/>
    </source>
</evidence>
<feature type="coiled-coil region" evidence="1">
    <location>
        <begin position="1"/>
        <end position="28"/>
    </location>
</feature>
<dbReference type="EMBL" id="UYRW01009002">
    <property type="protein sequence ID" value="VDM97340.1"/>
    <property type="molecule type" value="Genomic_DNA"/>
</dbReference>
<protein>
    <submittedName>
        <fullName evidence="2">Uncharacterized protein</fullName>
    </submittedName>
</protein>
<keyword evidence="3" id="KW-1185">Reference proteome</keyword>
<evidence type="ECO:0000256" key="1">
    <source>
        <dbReference type="SAM" id="Coils"/>
    </source>
</evidence>
<keyword evidence="1" id="KW-0175">Coiled coil</keyword>
<proteinExistence type="predicted"/>
<dbReference type="OrthoDB" id="5859223at2759"/>
<accession>A0A3P7KVH5</accession>
<organism evidence="2 3">
    <name type="scientific">Onchocerca ochengi</name>
    <name type="common">Filarial nematode worm</name>
    <dbReference type="NCBI Taxonomy" id="42157"/>
    <lineage>
        <taxon>Eukaryota</taxon>
        <taxon>Metazoa</taxon>
        <taxon>Ecdysozoa</taxon>
        <taxon>Nematoda</taxon>
        <taxon>Chromadorea</taxon>
        <taxon>Rhabditida</taxon>
        <taxon>Spirurina</taxon>
        <taxon>Spiruromorpha</taxon>
        <taxon>Filarioidea</taxon>
        <taxon>Onchocercidae</taxon>
        <taxon>Onchocerca</taxon>
    </lineage>
</organism>
<feature type="non-terminal residue" evidence="2">
    <location>
        <position position="1"/>
    </location>
</feature>
<sequence length="139" mass="16523">FIEEQKLIESLQNRINCLSDEIEDAKDALFSEVNYQTFSNECEMIAKMQTQIKVGKNKCKQLCKRIKDYKIVQATMQKELDEMNLRIEKNERYKKQLIRRMEKAKMIAWYRKNQIIKQQSITNAILKPKILTSPMSTTL</sequence>
<dbReference type="AlphaFoldDB" id="A0A3P7KVH5"/>
<evidence type="ECO:0000313" key="3">
    <source>
        <dbReference type="Proteomes" id="UP000271087"/>
    </source>
</evidence>
<dbReference type="Proteomes" id="UP000271087">
    <property type="component" value="Unassembled WGS sequence"/>
</dbReference>
<reference evidence="2 3" key="1">
    <citation type="submission" date="2018-08" db="EMBL/GenBank/DDBJ databases">
        <authorList>
            <person name="Laetsch R D."/>
            <person name="Stevens L."/>
            <person name="Kumar S."/>
            <person name="Blaxter L. M."/>
        </authorList>
    </citation>
    <scope>NUCLEOTIDE SEQUENCE [LARGE SCALE GENOMIC DNA]</scope>
</reference>
<name>A0A3P7KVH5_ONCOC</name>